<dbReference type="Gene3D" id="3.30.1390.10">
    <property type="match status" value="1"/>
</dbReference>
<dbReference type="HAMAP" id="MF_00368">
    <property type="entry name" value="Ribosomal_bL12"/>
    <property type="match status" value="1"/>
</dbReference>
<gene>
    <name evidence="4" type="primary">rplL</name>
    <name evidence="7" type="ORF">E5334_04365</name>
</gene>
<proteinExistence type="inferred from homology"/>
<dbReference type="InterPro" id="IPR036235">
    <property type="entry name" value="Ribosomal_bL12_oligo_N_sf"/>
</dbReference>
<evidence type="ECO:0000313" key="8">
    <source>
        <dbReference type="Proteomes" id="UP000310263"/>
    </source>
</evidence>
<dbReference type="PANTHER" id="PTHR45987:SF4">
    <property type="entry name" value="LARGE RIBOSOMAL SUBUNIT PROTEIN BL12M"/>
    <property type="match status" value="1"/>
</dbReference>
<dbReference type="GO" id="GO:0003735">
    <property type="term" value="F:structural constituent of ribosome"/>
    <property type="evidence" value="ECO:0007669"/>
    <property type="project" value="InterPro"/>
</dbReference>
<sequence length="126" mass="13247">MAVTKDEIIEAIKAMPALELSELVKELEETFGVSAAAPVMMGAMPAAGGAAEPAEEKTEFDVILEGFGDNKIAVIKEVRGLTKLGLKEAKELVESAPKPILEGVKKDEAEAAKEQLEKVGAAVTVK</sequence>
<dbReference type="AlphaFoldDB" id="A0A4S2F5U9"/>
<comment type="similarity">
    <text evidence="1 4">Belongs to the bacterial ribosomal protein bL12 family.</text>
</comment>
<evidence type="ECO:0000256" key="3">
    <source>
        <dbReference type="ARBA" id="ARBA00023274"/>
    </source>
</evidence>
<dbReference type="OrthoDB" id="9811748at2"/>
<dbReference type="SUPFAM" id="SSF54736">
    <property type="entry name" value="ClpS-like"/>
    <property type="match status" value="1"/>
</dbReference>
<dbReference type="RefSeq" id="WP_136012371.1">
    <property type="nucleotide sequence ID" value="NZ_SRYE01000002.1"/>
</dbReference>
<keyword evidence="3 4" id="KW-0687">Ribonucleoprotein</keyword>
<feature type="domain" description="Large ribosomal subunit protein bL12 oligomerization" evidence="6">
    <location>
        <begin position="4"/>
        <end position="51"/>
    </location>
</feature>
<reference evidence="7 8" key="1">
    <citation type="submission" date="2019-04" db="EMBL/GenBank/DDBJ databases">
        <title>Microbes associate with the intestines of laboratory mice.</title>
        <authorList>
            <person name="Navarre W."/>
            <person name="Wong E."/>
            <person name="Huang K."/>
            <person name="Tropini C."/>
            <person name="Ng K."/>
            <person name="Yu B."/>
        </authorList>
    </citation>
    <scope>NUCLEOTIDE SEQUENCE [LARGE SCALE GENOMIC DNA]</scope>
    <source>
        <strain evidence="7 8">NM07_P-09</strain>
    </source>
</reference>
<dbReference type="InterPro" id="IPR000206">
    <property type="entry name" value="Ribosomal_bL12"/>
</dbReference>
<dbReference type="GO" id="GO:0022625">
    <property type="term" value="C:cytosolic large ribosomal subunit"/>
    <property type="evidence" value="ECO:0007669"/>
    <property type="project" value="TreeGrafter"/>
</dbReference>
<dbReference type="PANTHER" id="PTHR45987">
    <property type="entry name" value="39S RIBOSOMAL PROTEIN L12"/>
    <property type="match status" value="1"/>
</dbReference>
<dbReference type="Pfam" id="PF00542">
    <property type="entry name" value="Ribosomal_L12"/>
    <property type="match status" value="1"/>
</dbReference>
<dbReference type="Gene3D" id="1.20.5.710">
    <property type="entry name" value="Single helix bin"/>
    <property type="match status" value="1"/>
</dbReference>
<dbReference type="Proteomes" id="UP000310263">
    <property type="component" value="Unassembled WGS sequence"/>
</dbReference>
<comment type="function">
    <text evidence="4">Forms part of the ribosomal stalk which helps the ribosome interact with GTP-bound translation factors. Is thus essential for accurate translation.</text>
</comment>
<dbReference type="Pfam" id="PF16320">
    <property type="entry name" value="Ribosomal_L12_N"/>
    <property type="match status" value="1"/>
</dbReference>
<dbReference type="InterPro" id="IPR014719">
    <property type="entry name" value="Ribosomal_bL12_C/ClpS-like"/>
</dbReference>
<dbReference type="GO" id="GO:0003729">
    <property type="term" value="F:mRNA binding"/>
    <property type="evidence" value="ECO:0007669"/>
    <property type="project" value="TreeGrafter"/>
</dbReference>
<evidence type="ECO:0000259" key="6">
    <source>
        <dbReference type="Pfam" id="PF16320"/>
    </source>
</evidence>
<accession>A0A4S2F5U9</accession>
<name>A0A4S2F5U9_9ACTN</name>
<evidence type="ECO:0000313" key="7">
    <source>
        <dbReference type="EMBL" id="TGY62641.1"/>
    </source>
</evidence>
<dbReference type="CDD" id="cd00387">
    <property type="entry name" value="Ribosomal_L7_L12"/>
    <property type="match status" value="1"/>
</dbReference>
<dbReference type="InterPro" id="IPR013823">
    <property type="entry name" value="Ribosomal_bL12_C"/>
</dbReference>
<dbReference type="GO" id="GO:0006412">
    <property type="term" value="P:translation"/>
    <property type="evidence" value="ECO:0007669"/>
    <property type="project" value="UniProtKB-UniRule"/>
</dbReference>
<feature type="domain" description="Large ribosomal subunit protein bL12 C-terminal" evidence="5">
    <location>
        <begin position="60"/>
        <end position="126"/>
    </location>
</feature>
<evidence type="ECO:0000256" key="4">
    <source>
        <dbReference type="HAMAP-Rule" id="MF_00368"/>
    </source>
</evidence>
<dbReference type="NCBIfam" id="TIGR00855">
    <property type="entry name" value="L12"/>
    <property type="match status" value="1"/>
</dbReference>
<protein>
    <recommendedName>
        <fullName evidence="4">Large ribosomal subunit protein bL12</fullName>
    </recommendedName>
</protein>
<comment type="subunit">
    <text evidence="4">Homodimer. Part of the ribosomal stalk of the 50S ribosomal subunit. Forms a multimeric L10(L12)X complex, where L10 forms an elongated spine to which 2 to 4 L12 dimers bind in a sequential fashion. Binds GTP-bound translation factors.</text>
</comment>
<keyword evidence="2 4" id="KW-0689">Ribosomal protein</keyword>
<dbReference type="SUPFAM" id="SSF48300">
    <property type="entry name" value="Ribosomal protein L7/12, oligomerisation (N-terminal) domain"/>
    <property type="match status" value="1"/>
</dbReference>
<organism evidence="7 8">
    <name type="scientific">Muricaecibacterium torontonense</name>
    <dbReference type="NCBI Taxonomy" id="3032871"/>
    <lineage>
        <taxon>Bacteria</taxon>
        <taxon>Bacillati</taxon>
        <taxon>Actinomycetota</taxon>
        <taxon>Coriobacteriia</taxon>
        <taxon>Coriobacteriales</taxon>
        <taxon>Atopobiaceae</taxon>
        <taxon>Muricaecibacterium</taxon>
    </lineage>
</organism>
<keyword evidence="8" id="KW-1185">Reference proteome</keyword>
<evidence type="ECO:0000259" key="5">
    <source>
        <dbReference type="Pfam" id="PF00542"/>
    </source>
</evidence>
<evidence type="ECO:0000256" key="1">
    <source>
        <dbReference type="ARBA" id="ARBA00007197"/>
    </source>
</evidence>
<dbReference type="FunFam" id="3.30.1390.10:FF:000001">
    <property type="entry name" value="50S ribosomal protein L7/L12"/>
    <property type="match status" value="1"/>
</dbReference>
<evidence type="ECO:0000256" key="2">
    <source>
        <dbReference type="ARBA" id="ARBA00022980"/>
    </source>
</evidence>
<dbReference type="EMBL" id="SRYE01000002">
    <property type="protein sequence ID" value="TGY62641.1"/>
    <property type="molecule type" value="Genomic_DNA"/>
</dbReference>
<dbReference type="InterPro" id="IPR008932">
    <property type="entry name" value="Ribosomal_bL12_oligo"/>
</dbReference>
<comment type="caution">
    <text evidence="7">The sequence shown here is derived from an EMBL/GenBank/DDBJ whole genome shotgun (WGS) entry which is preliminary data.</text>
</comment>